<name>A0A3A8Q3N9_9BACT</name>
<feature type="region of interest" description="Disordered" evidence="6">
    <location>
        <begin position="1"/>
        <end position="21"/>
    </location>
</feature>
<sequence>MMEGRADTEPEKEPSEDSAEELYENAPCGYLSTSPDGRILKVNQTFLTWTGHSREALLGGKRFWELLTVAGRIFHETHYAPLLQMQGFVQELSLDIVCADGRPLPALINSVQKRDALGRPRFVRTTLFNMTERKRYERELLMARRKAEQLAQSKSALLATLSHEIRNPLNAITAATRLLGMTTLSDKQSKYLRILGSASGNLLALVNDILDWSKIEAGKLSLEQREFSLRELLGDILNGQAARAEEKRLRLQMEIDERVPAGLLGDPVKLGQILTNLVSNALKFTEKGGVTVSVALRSRDGDACDLAFQVRDTGIGIPPDRLAAIFEEYTQANYDIGMKYGGTGLGLSISRKLVALHGSKMVVESEVGRGTCFSFDLRLKAVAEGAAAGTAPSSAASPQALRGLKVLVVEDNEVNTYVLARWFEHWGVSFDAVRNGREAVERLRQGSYELVLMDLHMPVLDGYDALKVIRRLPDERLRQIPIIAISASTRVWEESQVLSAGFTDFIGKPFDEAVLFRKMARCTSREVPEAPAQPPEAAPRAPGAAADALVLAPDFSFTKLRQWGAGDPQASAALARSSAQALEQARLTLTAALKKGAPDEYERAFESITGPLHLLEAHGLAAALRRARALLAGTAPDATRLQAAVFAIDWEVESLVGALVTLASEAAP</sequence>
<dbReference type="InterPro" id="IPR000014">
    <property type="entry name" value="PAS"/>
</dbReference>
<dbReference type="EC" id="2.7.13.3" evidence="2"/>
<dbReference type="InterPro" id="IPR003661">
    <property type="entry name" value="HisK_dim/P_dom"/>
</dbReference>
<evidence type="ECO:0000313" key="11">
    <source>
        <dbReference type="EMBL" id="RKH59522.1"/>
    </source>
</evidence>
<dbReference type="SUPFAM" id="SSF52172">
    <property type="entry name" value="CheY-like"/>
    <property type="match status" value="1"/>
</dbReference>
<dbReference type="SUPFAM" id="SSF55785">
    <property type="entry name" value="PYP-like sensor domain (PAS domain)"/>
    <property type="match status" value="1"/>
</dbReference>
<dbReference type="AlphaFoldDB" id="A0A3A8Q3N9"/>
<accession>A0A3A8Q3N9</accession>
<evidence type="ECO:0000256" key="5">
    <source>
        <dbReference type="PROSITE-ProRule" id="PRU00169"/>
    </source>
</evidence>
<feature type="domain" description="PAS" evidence="9">
    <location>
        <begin position="15"/>
        <end position="67"/>
    </location>
</feature>
<proteinExistence type="predicted"/>
<keyword evidence="3 5" id="KW-0597">Phosphoprotein</keyword>
<dbReference type="Gene3D" id="3.40.50.2300">
    <property type="match status" value="1"/>
</dbReference>
<dbReference type="SMART" id="SM00448">
    <property type="entry name" value="REC"/>
    <property type="match status" value="1"/>
</dbReference>
<evidence type="ECO:0000259" key="8">
    <source>
        <dbReference type="PROSITE" id="PS50110"/>
    </source>
</evidence>
<evidence type="ECO:0000259" key="7">
    <source>
        <dbReference type="PROSITE" id="PS50109"/>
    </source>
</evidence>
<comment type="caution">
    <text evidence="11">The sequence shown here is derived from an EMBL/GenBank/DDBJ whole genome shotgun (WGS) entry which is preliminary data.</text>
</comment>
<dbReference type="InterPro" id="IPR004358">
    <property type="entry name" value="Sig_transdc_His_kin-like_C"/>
</dbReference>
<dbReference type="InterPro" id="IPR036890">
    <property type="entry name" value="HATPase_C_sf"/>
</dbReference>
<comment type="catalytic activity">
    <reaction evidence="1">
        <text>ATP + protein L-histidine = ADP + protein N-phospho-L-histidine.</text>
        <dbReference type="EC" id="2.7.13.3"/>
    </reaction>
</comment>
<dbReference type="CDD" id="cd17546">
    <property type="entry name" value="REC_hyHK_CKI1_RcsC-like"/>
    <property type="match status" value="1"/>
</dbReference>
<dbReference type="InterPro" id="IPR003594">
    <property type="entry name" value="HATPase_dom"/>
</dbReference>
<feature type="domain" description="PAC" evidence="10">
    <location>
        <begin position="90"/>
        <end position="142"/>
    </location>
</feature>
<dbReference type="RefSeq" id="WP_121771721.1">
    <property type="nucleotide sequence ID" value="NZ_RAWM01000166.1"/>
</dbReference>
<feature type="domain" description="Histidine kinase" evidence="7">
    <location>
        <begin position="160"/>
        <end position="381"/>
    </location>
</feature>
<dbReference type="Gene3D" id="1.10.287.130">
    <property type="match status" value="1"/>
</dbReference>
<dbReference type="InterPro" id="IPR036097">
    <property type="entry name" value="HisK_dim/P_sf"/>
</dbReference>
<dbReference type="PROSITE" id="PS50113">
    <property type="entry name" value="PAC"/>
    <property type="match status" value="1"/>
</dbReference>
<dbReference type="Gene3D" id="3.30.565.10">
    <property type="entry name" value="Histidine kinase-like ATPase, C-terminal domain"/>
    <property type="match status" value="1"/>
</dbReference>
<dbReference type="NCBIfam" id="TIGR00229">
    <property type="entry name" value="sensory_box"/>
    <property type="match status" value="1"/>
</dbReference>
<dbReference type="PROSITE" id="PS50112">
    <property type="entry name" value="PAS"/>
    <property type="match status" value="1"/>
</dbReference>
<dbReference type="EMBL" id="RAWM01000166">
    <property type="protein sequence ID" value="RKH59522.1"/>
    <property type="molecule type" value="Genomic_DNA"/>
</dbReference>
<dbReference type="Gene3D" id="3.30.450.20">
    <property type="entry name" value="PAS domain"/>
    <property type="match status" value="1"/>
</dbReference>
<dbReference type="Pfam" id="PF00072">
    <property type="entry name" value="Response_reg"/>
    <property type="match status" value="1"/>
</dbReference>
<dbReference type="CDD" id="cd00130">
    <property type="entry name" value="PAS"/>
    <property type="match status" value="1"/>
</dbReference>
<evidence type="ECO:0000256" key="4">
    <source>
        <dbReference type="ARBA" id="ARBA00023012"/>
    </source>
</evidence>
<dbReference type="PROSITE" id="PS50110">
    <property type="entry name" value="RESPONSE_REGULATORY"/>
    <property type="match status" value="1"/>
</dbReference>
<dbReference type="InterPro" id="IPR005467">
    <property type="entry name" value="His_kinase_dom"/>
</dbReference>
<evidence type="ECO:0000259" key="10">
    <source>
        <dbReference type="PROSITE" id="PS50113"/>
    </source>
</evidence>
<dbReference type="Pfam" id="PF13426">
    <property type="entry name" value="PAS_9"/>
    <property type="match status" value="1"/>
</dbReference>
<feature type="compositionally biased region" description="Basic and acidic residues" evidence="6">
    <location>
        <begin position="1"/>
        <end position="15"/>
    </location>
</feature>
<reference evidence="12" key="1">
    <citation type="submission" date="2018-09" db="EMBL/GenBank/DDBJ databases">
        <authorList>
            <person name="Livingstone P.G."/>
            <person name="Whitworth D.E."/>
        </authorList>
    </citation>
    <scope>NUCLEOTIDE SEQUENCE [LARGE SCALE GENOMIC DNA]</scope>
    <source>
        <strain evidence="12">AB047A</strain>
    </source>
</reference>
<dbReference type="PRINTS" id="PR00344">
    <property type="entry name" value="BCTRLSENSOR"/>
</dbReference>
<evidence type="ECO:0000259" key="9">
    <source>
        <dbReference type="PROSITE" id="PS50112"/>
    </source>
</evidence>
<organism evidence="11 12">
    <name type="scientific">Corallococcus interemptor</name>
    <dbReference type="NCBI Taxonomy" id="2316720"/>
    <lineage>
        <taxon>Bacteria</taxon>
        <taxon>Pseudomonadati</taxon>
        <taxon>Myxococcota</taxon>
        <taxon>Myxococcia</taxon>
        <taxon>Myxococcales</taxon>
        <taxon>Cystobacterineae</taxon>
        <taxon>Myxococcaceae</taxon>
        <taxon>Corallococcus</taxon>
    </lineage>
</organism>
<keyword evidence="12" id="KW-1185">Reference proteome</keyword>
<evidence type="ECO:0000256" key="3">
    <source>
        <dbReference type="ARBA" id="ARBA00022553"/>
    </source>
</evidence>
<dbReference type="SUPFAM" id="SSF47384">
    <property type="entry name" value="Homodimeric domain of signal transducing histidine kinase"/>
    <property type="match status" value="1"/>
</dbReference>
<dbReference type="InterPro" id="IPR000700">
    <property type="entry name" value="PAS-assoc_C"/>
</dbReference>
<evidence type="ECO:0000256" key="2">
    <source>
        <dbReference type="ARBA" id="ARBA00012438"/>
    </source>
</evidence>
<dbReference type="SUPFAM" id="SSF55874">
    <property type="entry name" value="ATPase domain of HSP90 chaperone/DNA topoisomerase II/histidine kinase"/>
    <property type="match status" value="1"/>
</dbReference>
<dbReference type="InterPro" id="IPR001789">
    <property type="entry name" value="Sig_transdc_resp-reg_receiver"/>
</dbReference>
<dbReference type="CDD" id="cd00082">
    <property type="entry name" value="HisKA"/>
    <property type="match status" value="1"/>
</dbReference>
<dbReference type="CDD" id="cd16922">
    <property type="entry name" value="HATPase_EvgS-ArcB-TorS-like"/>
    <property type="match status" value="1"/>
</dbReference>
<evidence type="ECO:0000256" key="1">
    <source>
        <dbReference type="ARBA" id="ARBA00000085"/>
    </source>
</evidence>
<feature type="domain" description="Response regulatory" evidence="8">
    <location>
        <begin position="405"/>
        <end position="523"/>
    </location>
</feature>
<evidence type="ECO:0000313" key="12">
    <source>
        <dbReference type="Proteomes" id="UP000282656"/>
    </source>
</evidence>
<dbReference type="Pfam" id="PF00512">
    <property type="entry name" value="HisKA"/>
    <property type="match status" value="1"/>
</dbReference>
<dbReference type="Pfam" id="PF02518">
    <property type="entry name" value="HATPase_c"/>
    <property type="match status" value="1"/>
</dbReference>
<dbReference type="SMART" id="SM00388">
    <property type="entry name" value="HisKA"/>
    <property type="match status" value="1"/>
</dbReference>
<dbReference type="GO" id="GO:0000155">
    <property type="term" value="F:phosphorelay sensor kinase activity"/>
    <property type="evidence" value="ECO:0007669"/>
    <property type="project" value="InterPro"/>
</dbReference>
<dbReference type="PANTHER" id="PTHR45339:SF1">
    <property type="entry name" value="HYBRID SIGNAL TRANSDUCTION HISTIDINE KINASE J"/>
    <property type="match status" value="1"/>
</dbReference>
<protein>
    <recommendedName>
        <fullName evidence="2">histidine kinase</fullName>
        <ecNumber evidence="2">2.7.13.3</ecNumber>
    </recommendedName>
</protein>
<dbReference type="SMART" id="SM00091">
    <property type="entry name" value="PAS"/>
    <property type="match status" value="1"/>
</dbReference>
<keyword evidence="4" id="KW-0902">Two-component regulatory system</keyword>
<dbReference type="SMART" id="SM00387">
    <property type="entry name" value="HATPase_c"/>
    <property type="match status" value="1"/>
</dbReference>
<dbReference type="PANTHER" id="PTHR45339">
    <property type="entry name" value="HYBRID SIGNAL TRANSDUCTION HISTIDINE KINASE J"/>
    <property type="match status" value="1"/>
</dbReference>
<dbReference type="FunFam" id="3.30.565.10:FF:000010">
    <property type="entry name" value="Sensor histidine kinase RcsC"/>
    <property type="match status" value="1"/>
</dbReference>
<gene>
    <name evidence="11" type="ORF">D7X96_35275</name>
</gene>
<dbReference type="Proteomes" id="UP000282656">
    <property type="component" value="Unassembled WGS sequence"/>
</dbReference>
<dbReference type="PROSITE" id="PS50109">
    <property type="entry name" value="HIS_KIN"/>
    <property type="match status" value="1"/>
</dbReference>
<evidence type="ECO:0000256" key="6">
    <source>
        <dbReference type="SAM" id="MobiDB-lite"/>
    </source>
</evidence>
<feature type="modified residue" description="4-aspartylphosphate" evidence="5">
    <location>
        <position position="454"/>
    </location>
</feature>
<dbReference type="InterPro" id="IPR035965">
    <property type="entry name" value="PAS-like_dom_sf"/>
</dbReference>
<dbReference type="InterPro" id="IPR011006">
    <property type="entry name" value="CheY-like_superfamily"/>
</dbReference>
<dbReference type="OrthoDB" id="9816309at2"/>